<dbReference type="AlphaFoldDB" id="A0A0A8ZYP6"/>
<evidence type="ECO:0000259" key="1">
    <source>
        <dbReference type="PROSITE" id="PS50965"/>
    </source>
</evidence>
<sequence>MRITQTLITSNGIWLSRTK</sequence>
<feature type="domain" description="NERD" evidence="1">
    <location>
        <begin position="1"/>
        <end position="19"/>
    </location>
</feature>
<organism evidence="2">
    <name type="scientific">Arundo donax</name>
    <name type="common">Giant reed</name>
    <name type="synonym">Donax arundinaceus</name>
    <dbReference type="NCBI Taxonomy" id="35708"/>
    <lineage>
        <taxon>Eukaryota</taxon>
        <taxon>Viridiplantae</taxon>
        <taxon>Streptophyta</taxon>
        <taxon>Embryophyta</taxon>
        <taxon>Tracheophyta</taxon>
        <taxon>Spermatophyta</taxon>
        <taxon>Magnoliopsida</taxon>
        <taxon>Liliopsida</taxon>
        <taxon>Poales</taxon>
        <taxon>Poaceae</taxon>
        <taxon>PACMAD clade</taxon>
        <taxon>Arundinoideae</taxon>
        <taxon>Arundineae</taxon>
        <taxon>Arundo</taxon>
    </lineage>
</organism>
<reference evidence="2" key="2">
    <citation type="journal article" date="2015" name="Data Brief">
        <title>Shoot transcriptome of the giant reed, Arundo donax.</title>
        <authorList>
            <person name="Barrero R.A."/>
            <person name="Guerrero F.D."/>
            <person name="Moolhuijzen P."/>
            <person name="Goolsby J.A."/>
            <person name="Tidwell J."/>
            <person name="Bellgard S.E."/>
            <person name="Bellgard M.I."/>
        </authorList>
    </citation>
    <scope>NUCLEOTIDE SEQUENCE</scope>
    <source>
        <tissue evidence="2">Shoot tissue taken approximately 20 cm above the soil surface</tissue>
    </source>
</reference>
<reference evidence="2" key="1">
    <citation type="submission" date="2014-09" db="EMBL/GenBank/DDBJ databases">
        <authorList>
            <person name="Magalhaes I.L.F."/>
            <person name="Oliveira U."/>
            <person name="Santos F.R."/>
            <person name="Vidigal T.H.D.A."/>
            <person name="Brescovit A.D."/>
            <person name="Santos A.J."/>
        </authorList>
    </citation>
    <scope>NUCLEOTIDE SEQUENCE</scope>
    <source>
        <tissue evidence="2">Shoot tissue taken approximately 20 cm above the soil surface</tissue>
    </source>
</reference>
<proteinExistence type="predicted"/>
<accession>A0A0A8ZYP6</accession>
<dbReference type="PROSITE" id="PS50965">
    <property type="entry name" value="NERD"/>
    <property type="match status" value="1"/>
</dbReference>
<name>A0A0A8ZYP6_ARUDO</name>
<dbReference type="EMBL" id="GBRH01253944">
    <property type="protein sequence ID" value="JAD43951.1"/>
    <property type="molecule type" value="Transcribed_RNA"/>
</dbReference>
<evidence type="ECO:0000313" key="2">
    <source>
        <dbReference type="EMBL" id="JAD43951.1"/>
    </source>
</evidence>
<dbReference type="InterPro" id="IPR011528">
    <property type="entry name" value="NERD"/>
</dbReference>
<protein>
    <recommendedName>
        <fullName evidence="1">NERD domain-containing protein</fullName>
    </recommendedName>
</protein>